<dbReference type="Gene3D" id="3.80.10.10">
    <property type="entry name" value="Ribonuclease Inhibitor"/>
    <property type="match status" value="1"/>
</dbReference>
<dbReference type="Proteomes" id="UP000076727">
    <property type="component" value="Unassembled WGS sequence"/>
</dbReference>
<dbReference type="EMBL" id="KV429064">
    <property type="protein sequence ID" value="KZT68672.1"/>
    <property type="molecule type" value="Genomic_DNA"/>
</dbReference>
<sequence length="380" mass="42703">MNMNANPVHARVPLEIWNYILDPLQHDRATLEGCTLTCHAWLFPARTYLFRTARLTKQSVAEFRSIIRSAPTIGSCIRVLHLDADADPQFALLEHLPYVTELTLSGWLLKHTANDSLEACLRRLDTLEFCNCDIMVPDLPRILSACDELSSLSLRDVYWPLSVKLDGGRCPHRQIPSNLPSVKPLRVRSLSVSDCGRLVYQYLAAGTILTAFPRLTLTLPAPRPSQALLDHCRASLTDLKLILVHTAKDEEFEPCDLNALTELQSLTIEHKQQKVVSIWLLSTLESIHSPRFRDLKIIVQLETSSGARYRGWPSIFNRLKDVASLSGMVNLTLELRYPSKDRPSWLQGYVDSITDDHTPGLGVTLDIVTLTDPEIASLLP</sequence>
<dbReference type="InterPro" id="IPR032675">
    <property type="entry name" value="LRR_dom_sf"/>
</dbReference>
<dbReference type="AlphaFoldDB" id="A0A165PVG7"/>
<protein>
    <recommendedName>
        <fullName evidence="3">F-box domain-containing protein</fullName>
    </recommendedName>
</protein>
<organism evidence="1 2">
    <name type="scientific">Daedalea quercina L-15889</name>
    <dbReference type="NCBI Taxonomy" id="1314783"/>
    <lineage>
        <taxon>Eukaryota</taxon>
        <taxon>Fungi</taxon>
        <taxon>Dikarya</taxon>
        <taxon>Basidiomycota</taxon>
        <taxon>Agaricomycotina</taxon>
        <taxon>Agaricomycetes</taxon>
        <taxon>Polyporales</taxon>
        <taxon>Fomitopsis</taxon>
    </lineage>
</organism>
<evidence type="ECO:0008006" key="3">
    <source>
        <dbReference type="Google" id="ProtNLM"/>
    </source>
</evidence>
<dbReference type="OrthoDB" id="2788229at2759"/>
<name>A0A165PVG7_9APHY</name>
<evidence type="ECO:0000313" key="2">
    <source>
        <dbReference type="Proteomes" id="UP000076727"/>
    </source>
</evidence>
<accession>A0A165PVG7</accession>
<reference evidence="1 2" key="1">
    <citation type="journal article" date="2016" name="Mol. Biol. Evol.">
        <title>Comparative Genomics of Early-Diverging Mushroom-Forming Fungi Provides Insights into the Origins of Lignocellulose Decay Capabilities.</title>
        <authorList>
            <person name="Nagy L.G."/>
            <person name="Riley R."/>
            <person name="Tritt A."/>
            <person name="Adam C."/>
            <person name="Daum C."/>
            <person name="Floudas D."/>
            <person name="Sun H."/>
            <person name="Yadav J.S."/>
            <person name="Pangilinan J."/>
            <person name="Larsson K.H."/>
            <person name="Matsuura K."/>
            <person name="Barry K."/>
            <person name="Labutti K."/>
            <person name="Kuo R."/>
            <person name="Ohm R.A."/>
            <person name="Bhattacharya S.S."/>
            <person name="Shirouzu T."/>
            <person name="Yoshinaga Y."/>
            <person name="Martin F.M."/>
            <person name="Grigoriev I.V."/>
            <person name="Hibbett D.S."/>
        </authorList>
    </citation>
    <scope>NUCLEOTIDE SEQUENCE [LARGE SCALE GENOMIC DNA]</scope>
    <source>
        <strain evidence="1 2">L-15889</strain>
    </source>
</reference>
<gene>
    <name evidence="1" type="ORF">DAEQUDRAFT_811926</name>
</gene>
<evidence type="ECO:0000313" key="1">
    <source>
        <dbReference type="EMBL" id="KZT68672.1"/>
    </source>
</evidence>
<keyword evidence="2" id="KW-1185">Reference proteome</keyword>
<dbReference type="SUPFAM" id="SSF52058">
    <property type="entry name" value="L domain-like"/>
    <property type="match status" value="1"/>
</dbReference>
<proteinExistence type="predicted"/>